<reference evidence="3" key="1">
    <citation type="submission" date="2021-06" db="EMBL/GenBank/DDBJ databases">
        <authorList>
            <person name="Kallberg Y."/>
            <person name="Tangrot J."/>
            <person name="Rosling A."/>
        </authorList>
    </citation>
    <scope>NUCLEOTIDE SEQUENCE</scope>
    <source>
        <strain evidence="3">UK204</strain>
    </source>
</reference>
<feature type="domain" description="RRN6 beta-propeller" evidence="2">
    <location>
        <begin position="152"/>
        <end position="459"/>
    </location>
</feature>
<gene>
    <name evidence="3" type="ORF">FCALED_LOCUS137</name>
</gene>
<dbReference type="Proteomes" id="UP000789570">
    <property type="component" value="Unassembled WGS sequence"/>
</dbReference>
<dbReference type="GO" id="GO:0001164">
    <property type="term" value="F:RNA polymerase I core promoter sequence-specific DNA binding"/>
    <property type="evidence" value="ECO:0007669"/>
    <property type="project" value="TreeGrafter"/>
</dbReference>
<dbReference type="OrthoDB" id="2382881at2759"/>
<dbReference type="PANTHER" id="PTHR15319:SF1">
    <property type="entry name" value="TATA BOX-BINDING PROTEIN-ASSOCIATED FACTOR RNA POLYMERASE I SUBUNIT C"/>
    <property type="match status" value="1"/>
</dbReference>
<evidence type="ECO:0000259" key="2">
    <source>
        <dbReference type="Pfam" id="PF10214"/>
    </source>
</evidence>
<evidence type="ECO:0000256" key="1">
    <source>
        <dbReference type="SAM" id="MobiDB-lite"/>
    </source>
</evidence>
<proteinExistence type="predicted"/>
<feature type="region of interest" description="Disordered" evidence="1">
    <location>
        <begin position="1049"/>
        <end position="1071"/>
    </location>
</feature>
<dbReference type="Pfam" id="PF10214">
    <property type="entry name" value="Rrn6_beta-prop"/>
    <property type="match status" value="1"/>
</dbReference>
<accession>A0A9N8V475</accession>
<dbReference type="InterPro" id="IPR048535">
    <property type="entry name" value="RRN6_beta-prop"/>
</dbReference>
<protein>
    <submittedName>
        <fullName evidence="3">14578_t:CDS:1</fullName>
    </submittedName>
</protein>
<comment type="caution">
    <text evidence="3">The sequence shown here is derived from an EMBL/GenBank/DDBJ whole genome shotgun (WGS) entry which is preliminary data.</text>
</comment>
<dbReference type="EMBL" id="CAJVPQ010000009">
    <property type="protein sequence ID" value="CAG8436592.1"/>
    <property type="molecule type" value="Genomic_DNA"/>
</dbReference>
<feature type="compositionally biased region" description="Basic residues" evidence="1">
    <location>
        <begin position="1061"/>
        <end position="1071"/>
    </location>
</feature>
<dbReference type="AlphaFoldDB" id="A0A9N8V475"/>
<dbReference type="InterPro" id="IPR038801">
    <property type="entry name" value="TAF1C"/>
</dbReference>
<evidence type="ECO:0000313" key="3">
    <source>
        <dbReference type="EMBL" id="CAG8436592.1"/>
    </source>
</evidence>
<dbReference type="GO" id="GO:0001650">
    <property type="term" value="C:fibrillar center"/>
    <property type="evidence" value="ECO:0007669"/>
    <property type="project" value="TreeGrafter"/>
</dbReference>
<organism evidence="3 4">
    <name type="scientific">Funneliformis caledonium</name>
    <dbReference type="NCBI Taxonomy" id="1117310"/>
    <lineage>
        <taxon>Eukaryota</taxon>
        <taxon>Fungi</taxon>
        <taxon>Fungi incertae sedis</taxon>
        <taxon>Mucoromycota</taxon>
        <taxon>Glomeromycotina</taxon>
        <taxon>Glomeromycetes</taxon>
        <taxon>Glomerales</taxon>
        <taxon>Glomeraceae</taxon>
        <taxon>Funneliformis</taxon>
    </lineage>
</organism>
<dbReference type="PANTHER" id="PTHR15319">
    <property type="entry name" value="TATA BOX-BINDING PROTEIN ASSOCIATED FACTOR RNA POLYMERASE I SUBUNIT C"/>
    <property type="match status" value="1"/>
</dbReference>
<keyword evidence="4" id="KW-1185">Reference proteome</keyword>
<sequence length="1071" mass="121993">MNSRNNFNVAPLFSWPQLSPTGIVLEIGSLGSCSYGESTPRNISWNCMNEVQTYNGFDIRQITSITQIFPHTRRYYPDIQYRYPIAKRSSAKSAQILKDSYPEFDISQEYIAATFLEESYNESNYKTFDPYMSNELISVGSYEFGPGMIEKFMTLPMGTSGTELNFIPLSYDNALRNSNYIVSQYQPDLSNISTLNFKTPIKQVSSSIYENTPTINKSRDNTFNCCPSLLAIRTMSGTTFLKIINTGSELKAIALDSIIHEDNLEHMHVTFNPMIYGEAAIVDGNGGIHLWKGERHEDYSKFFSKYNFKTVHRSQIDVDLPFKDLWRTCVYGAHPQTLVVASRTSADIFDFRSKSVRLPQNLFGVNNKDKIFSFQRSPVSNAYEFALTTQNDVILLDQRFSKRPMLTWAHHHSSPPSGVNIITKKQNSMVLIWSKNPPTITSFQYLTSASGPVISTNQPVSIPPFTTHPTFSRSKYLRTPHAIRDDKITEGSIQQHKLPPLSSVLLLENNVSSRNSTHFGSCFSIFQLSQTGALYSQVFQARAETDSFIHQSVPSKLQISDMSNSIASLHYLADMDVGTTPELRVKQNQSWSFEKLWNYISKDFKCESSSNNISPFVLETGALFFAWESVENYFEHYGHVYGFNCQKKSIIKDLNGNVRSLTYACMEAQTARHRIMMLCEWRVTISSIKSNECFIVTEFINQHNHDLFSALYNSEGCRSRIGDDIDMGVISTEDSIKEALMSFDALQESYTDPFAFLLKKFYHDNRLIVDNTGHPLTLYEILRNIPNSHINGSEAQSVQQFSETSKFKKDSLELFVEWSLFDVNLLFEHLWNEDLNSALTISQIYGFPNINVTKKPGDIEKDIKFYLQKAYPLSANKSGVLGNTDVDDQIKRSRQNAIDEVSRDLVECSQSFISKPQKCLKFLLSSDLLPEQNSINDLANSDIFTIKCKKPINDDGYVLSTAAQELFDDWIIDQNLEEYDYRFLEDVIEKSNTSINILKKEQEEALLNEMENPSIGNIEGYESTNFMENEVSNRAESSRIELQPALNASEGGGLNKILEKPKKKKRRSGFR</sequence>
<evidence type="ECO:0000313" key="4">
    <source>
        <dbReference type="Proteomes" id="UP000789570"/>
    </source>
</evidence>
<name>A0A9N8V475_9GLOM</name>